<dbReference type="Proteomes" id="UP000629603">
    <property type="component" value="Segment"/>
</dbReference>
<sequence>MSKYRTVHTLKTLAPFYYAVMNGEKTFEIRKNDRQFQKGDLLVLDLYEPDNQTKNTMIRPVSVYCEVTWVLAGGQFGIELGYAGLAIRILNSQEFNELRGPF</sequence>
<gene>
    <name evidence="2" type="ORF">EVB93_320</name>
</gene>
<reference evidence="2 3" key="1">
    <citation type="submission" date="2020-01" db="EMBL/GenBank/DDBJ databases">
        <title>Patterns of diversity and host range of bacteriophage communities associated with bean-nodulatin bacteria.</title>
        <authorList>
            <person name="Vann Cauwenberghe J."/>
            <person name="Santamaria R.I."/>
            <person name="Bustos P."/>
            <person name="Juarez S."/>
            <person name="Gonzalez V."/>
        </authorList>
    </citation>
    <scope>NUCLEOTIDE SEQUENCE [LARGE SCALE GENOMIC DNA]</scope>
</reference>
<evidence type="ECO:0000313" key="2">
    <source>
        <dbReference type="EMBL" id="QIG71407.1"/>
    </source>
</evidence>
<organism evidence="2 3">
    <name type="scientific">Rhizobium phage RHph_TM30</name>
    <dbReference type="NCBI Taxonomy" id="2509764"/>
    <lineage>
        <taxon>Viruses</taxon>
        <taxon>Duplodnaviria</taxon>
        <taxon>Heunggongvirae</taxon>
        <taxon>Uroviricota</taxon>
        <taxon>Caudoviricetes</taxon>
        <taxon>Kleczkowskaviridae</taxon>
        <taxon>Cuauhnahuacvirus</taxon>
        <taxon>Cuauhnahuacvirus TM30</taxon>
    </lineage>
</organism>
<dbReference type="Pfam" id="PF12961">
    <property type="entry name" value="DUF3850"/>
    <property type="match status" value="1"/>
</dbReference>
<accession>A0A7S5R5M2</accession>
<proteinExistence type="predicted"/>
<dbReference type="InterPro" id="IPR039440">
    <property type="entry name" value="DUF3850"/>
</dbReference>
<dbReference type="EMBL" id="MN988521">
    <property type="protein sequence ID" value="QIG71407.1"/>
    <property type="molecule type" value="Genomic_DNA"/>
</dbReference>
<evidence type="ECO:0000313" key="3">
    <source>
        <dbReference type="Proteomes" id="UP000629603"/>
    </source>
</evidence>
<evidence type="ECO:0000259" key="1">
    <source>
        <dbReference type="Pfam" id="PF12961"/>
    </source>
</evidence>
<dbReference type="Gene3D" id="2.30.130.30">
    <property type="entry name" value="Hypothetical protein"/>
    <property type="match status" value="1"/>
</dbReference>
<dbReference type="InterPro" id="IPR015947">
    <property type="entry name" value="PUA-like_sf"/>
</dbReference>
<keyword evidence="3" id="KW-1185">Reference proteome</keyword>
<feature type="domain" description="DUF3850" evidence="1">
    <location>
        <begin position="7"/>
        <end position="87"/>
    </location>
</feature>
<name>A0A7S5R5M2_9CAUD</name>
<protein>
    <submittedName>
        <fullName evidence="2">ASCH domain-containing protein</fullName>
    </submittedName>
</protein>
<dbReference type="SUPFAM" id="SSF88697">
    <property type="entry name" value="PUA domain-like"/>
    <property type="match status" value="1"/>
</dbReference>